<evidence type="ECO:0000256" key="3">
    <source>
        <dbReference type="ARBA" id="ARBA00022525"/>
    </source>
</evidence>
<dbReference type="GO" id="GO:0006508">
    <property type="term" value="P:proteolysis"/>
    <property type="evidence" value="ECO:0007669"/>
    <property type="project" value="UniProtKB-KW"/>
</dbReference>
<comment type="similarity">
    <text evidence="2">Belongs to the peptidase S8 family.</text>
</comment>
<feature type="domain" description="Peptidase S8/S53" evidence="7">
    <location>
        <begin position="166"/>
        <end position="611"/>
    </location>
</feature>
<dbReference type="InterPro" id="IPR054399">
    <property type="entry name" value="Fervidolysin-like_N_prodom"/>
</dbReference>
<evidence type="ECO:0000256" key="5">
    <source>
        <dbReference type="ARBA" id="ARBA00022801"/>
    </source>
</evidence>
<keyword evidence="4" id="KW-0645">Protease</keyword>
<accession>A0A0F9XT56</accession>
<dbReference type="SUPFAM" id="SSF52743">
    <property type="entry name" value="Subtilisin-like"/>
    <property type="match status" value="2"/>
</dbReference>
<feature type="domain" description="Fervidolysin-like N-terminal prodomain" evidence="8">
    <location>
        <begin position="56"/>
        <end position="125"/>
    </location>
</feature>
<dbReference type="PROSITE" id="PS00138">
    <property type="entry name" value="SUBTILASE_SER"/>
    <property type="match status" value="1"/>
</dbReference>
<dbReference type="GO" id="GO:0005576">
    <property type="term" value="C:extracellular region"/>
    <property type="evidence" value="ECO:0007669"/>
    <property type="project" value="UniProtKB-SubCell"/>
</dbReference>
<dbReference type="InterPro" id="IPR000209">
    <property type="entry name" value="Peptidase_S8/S53_dom"/>
</dbReference>
<dbReference type="InterPro" id="IPR023827">
    <property type="entry name" value="Peptidase_S8_Asp-AS"/>
</dbReference>
<dbReference type="GO" id="GO:0004252">
    <property type="term" value="F:serine-type endopeptidase activity"/>
    <property type="evidence" value="ECO:0007669"/>
    <property type="project" value="InterPro"/>
</dbReference>
<comment type="subcellular location">
    <subcellularLocation>
        <location evidence="1">Secreted</location>
    </subcellularLocation>
</comment>
<dbReference type="PROSITE" id="PS51892">
    <property type="entry name" value="SUBTILASE"/>
    <property type="match status" value="1"/>
</dbReference>
<dbReference type="InterPro" id="IPR036852">
    <property type="entry name" value="Peptidase_S8/S53_dom_sf"/>
</dbReference>
<keyword evidence="3" id="KW-0964">Secreted</keyword>
<reference evidence="9" key="1">
    <citation type="journal article" date="2015" name="Nature">
        <title>Complex archaea that bridge the gap between prokaryotes and eukaryotes.</title>
        <authorList>
            <person name="Spang A."/>
            <person name="Saw J.H."/>
            <person name="Jorgensen S.L."/>
            <person name="Zaremba-Niedzwiedzka K."/>
            <person name="Martijn J."/>
            <person name="Lind A.E."/>
            <person name="van Eijk R."/>
            <person name="Schleper C."/>
            <person name="Guy L."/>
            <person name="Ettema T.J."/>
        </authorList>
    </citation>
    <scope>NUCLEOTIDE SEQUENCE</scope>
</reference>
<evidence type="ECO:0000256" key="4">
    <source>
        <dbReference type="ARBA" id="ARBA00022670"/>
    </source>
</evidence>
<dbReference type="InterPro" id="IPR015500">
    <property type="entry name" value="Peptidase_S8_subtilisin-rel"/>
</dbReference>
<gene>
    <name evidence="9" type="ORF">LCGC14_0101560</name>
</gene>
<keyword evidence="5" id="KW-0378">Hydrolase</keyword>
<dbReference type="CDD" id="cd07484">
    <property type="entry name" value="Peptidases_S8_Thermitase_like"/>
    <property type="match status" value="1"/>
</dbReference>
<protein>
    <submittedName>
        <fullName evidence="9">Uncharacterized protein</fullName>
    </submittedName>
</protein>
<dbReference type="InterPro" id="IPR050131">
    <property type="entry name" value="Peptidase_S8_subtilisin-like"/>
</dbReference>
<proteinExistence type="inferred from homology"/>
<dbReference type="InterPro" id="IPR023828">
    <property type="entry name" value="Peptidase_S8_Ser-AS"/>
</dbReference>
<dbReference type="InterPro" id="IPR034084">
    <property type="entry name" value="Thermitase-like_dom"/>
</dbReference>
<dbReference type="PROSITE" id="PS00136">
    <property type="entry name" value="SUBTILASE_ASP"/>
    <property type="match status" value="1"/>
</dbReference>
<dbReference type="Pfam" id="PF22148">
    <property type="entry name" value="Fervidolysin_NPro-like"/>
    <property type="match status" value="1"/>
</dbReference>
<keyword evidence="6" id="KW-0720">Serine protease</keyword>
<dbReference type="Pfam" id="PF00082">
    <property type="entry name" value="Peptidase_S8"/>
    <property type="match status" value="1"/>
</dbReference>
<evidence type="ECO:0000313" key="9">
    <source>
        <dbReference type="EMBL" id="KKO02707.1"/>
    </source>
</evidence>
<evidence type="ECO:0000256" key="6">
    <source>
        <dbReference type="ARBA" id="ARBA00022825"/>
    </source>
</evidence>
<dbReference type="Gene3D" id="3.40.50.200">
    <property type="entry name" value="Peptidase S8/S53 domain"/>
    <property type="match status" value="2"/>
</dbReference>
<name>A0A0F9XT56_9ZZZZ</name>
<comment type="caution">
    <text evidence="9">The sequence shown here is derived from an EMBL/GenBank/DDBJ whole genome shotgun (WGS) entry which is preliminary data.</text>
</comment>
<dbReference type="PANTHER" id="PTHR43806">
    <property type="entry name" value="PEPTIDASE S8"/>
    <property type="match status" value="1"/>
</dbReference>
<evidence type="ECO:0000259" key="7">
    <source>
        <dbReference type="Pfam" id="PF00082"/>
    </source>
</evidence>
<organism evidence="9">
    <name type="scientific">marine sediment metagenome</name>
    <dbReference type="NCBI Taxonomy" id="412755"/>
    <lineage>
        <taxon>unclassified sequences</taxon>
        <taxon>metagenomes</taxon>
        <taxon>ecological metagenomes</taxon>
    </lineage>
</organism>
<dbReference type="PRINTS" id="PR00723">
    <property type="entry name" value="SUBTILISIN"/>
</dbReference>
<evidence type="ECO:0000259" key="8">
    <source>
        <dbReference type="Pfam" id="PF22148"/>
    </source>
</evidence>
<sequence>MSKTFKIFVLILIIGGMLAPLEMEFLMGVGFGQGAAQEELPIFVKEEPSEKIARPLYVPDEIVVKFKPGVKKEDVENFNRQKGVEEKYESPYTHFKVLKIPPLKTVEEMVEIYKKNPNIEYAEPNYYAYATMVPNDPYYSLQWHFDNATYGGIQMEQAWDITTGSSSVIVAVVDTGVAYEDYPAPGHCHIDTYQAYGGSGNSWWCGLNNPNWSTPPGYGNSWKDYLQHSFDLTGASGTITFSYQYRHDLEVTAGTAYDKAFTEILTDGGDNWIILKTYTKDSKVQGQVGWKAESLNLTSYAGQNVLIRFRVYTDETYSDEDGFFNSDGAFFVDEITLEDGSGNLFYDDVELGPGTWEATQYKQAPDLAGTNFVAGYDYINGDTHANDDNSHGTHVAGTIAQTTNNSLGVAGVAFNTTIMPIKVLDAAGSGTWPQVADGIYYAVDNGAKVINMSLGGPSSSVLENAVAYAYTNGVTVIAACGNSNVSSCDYPAAYNDYVIAVGATQYNETRAPYSSYGSSLDIVAPGGNTGVDQNGDGYVDGILQNTFGDTPVDWAYWFFQGTSMSTPHVSGVVALLLAQDSTRTPDDIRNILQTTAEDKGGSGWDQYYGWGLVDAYAALTYAPAVSITLTTDGLVEFGVVALGVMVDSSGDVQTVSVNTGPVNLDVKSTVFSDNGNSWSLDSTNGANQVKWEFSPDASTWNTFSTPDILYDLANNVAQGNTQNLYLRITMPTATDSSAQYSSIVTIVATTAP</sequence>
<evidence type="ECO:0000256" key="1">
    <source>
        <dbReference type="ARBA" id="ARBA00004613"/>
    </source>
</evidence>
<dbReference type="AlphaFoldDB" id="A0A0F9XT56"/>
<evidence type="ECO:0000256" key="2">
    <source>
        <dbReference type="ARBA" id="ARBA00011073"/>
    </source>
</evidence>
<dbReference type="PANTHER" id="PTHR43806:SF11">
    <property type="entry name" value="CEREVISIN-RELATED"/>
    <property type="match status" value="1"/>
</dbReference>
<dbReference type="EMBL" id="LAZR01000029">
    <property type="protein sequence ID" value="KKO02707.1"/>
    <property type="molecule type" value="Genomic_DNA"/>
</dbReference>